<dbReference type="Pfam" id="PF02771">
    <property type="entry name" value="Acyl-CoA_dh_N"/>
    <property type="match status" value="1"/>
</dbReference>
<dbReference type="Gene3D" id="1.10.540.10">
    <property type="entry name" value="Acyl-CoA dehydrogenase/oxidase, N-terminal domain"/>
    <property type="match status" value="1"/>
</dbReference>
<protein>
    <recommendedName>
        <fullName evidence="8">Acyl-[acyl-carrier-protein] dehydrogenase MbtN</fullName>
    </recommendedName>
    <alternativeName>
        <fullName evidence="9">Mycobactin synthase protein N</fullName>
    </alternativeName>
</protein>
<comment type="pathway">
    <text evidence="2">Siderophore biosynthesis; mycobactin biosynthesis.</text>
</comment>
<feature type="domain" description="Acyl-CoA dehydrogenase/oxidase N-terminal" evidence="13">
    <location>
        <begin position="15"/>
        <end position="126"/>
    </location>
</feature>
<evidence type="ECO:0000256" key="2">
    <source>
        <dbReference type="ARBA" id="ARBA00005102"/>
    </source>
</evidence>
<evidence type="ECO:0000259" key="12">
    <source>
        <dbReference type="Pfam" id="PF02770"/>
    </source>
</evidence>
<feature type="domain" description="Acyl-CoA oxidase/dehydrogenase middle" evidence="12">
    <location>
        <begin position="130"/>
        <end position="226"/>
    </location>
</feature>
<dbReference type="Gene3D" id="1.20.140.10">
    <property type="entry name" value="Butyryl-CoA Dehydrogenase, subunit A, domain 3"/>
    <property type="match status" value="1"/>
</dbReference>
<reference evidence="14" key="2">
    <citation type="submission" date="2020-09" db="EMBL/GenBank/DDBJ databases">
        <authorList>
            <person name="Sun Q."/>
            <person name="Kim S."/>
        </authorList>
    </citation>
    <scope>NUCLEOTIDE SEQUENCE</scope>
    <source>
        <strain evidence="14">KCTC 32255</strain>
    </source>
</reference>
<evidence type="ECO:0000256" key="3">
    <source>
        <dbReference type="ARBA" id="ARBA00009347"/>
    </source>
</evidence>
<dbReference type="GO" id="GO:0033539">
    <property type="term" value="P:fatty acid beta-oxidation using acyl-CoA dehydrogenase"/>
    <property type="evidence" value="ECO:0007669"/>
    <property type="project" value="TreeGrafter"/>
</dbReference>
<evidence type="ECO:0000259" key="11">
    <source>
        <dbReference type="Pfam" id="PF00441"/>
    </source>
</evidence>
<dbReference type="SUPFAM" id="SSF47203">
    <property type="entry name" value="Acyl-CoA dehydrogenase C-terminal domain-like"/>
    <property type="match status" value="1"/>
</dbReference>
<dbReference type="Pfam" id="PF02770">
    <property type="entry name" value="Acyl-CoA_dh_M"/>
    <property type="match status" value="1"/>
</dbReference>
<dbReference type="SUPFAM" id="SSF56645">
    <property type="entry name" value="Acyl-CoA dehydrogenase NM domain-like"/>
    <property type="match status" value="1"/>
</dbReference>
<evidence type="ECO:0000313" key="14">
    <source>
        <dbReference type="EMBL" id="GGY90649.1"/>
    </source>
</evidence>
<dbReference type="InterPro" id="IPR050741">
    <property type="entry name" value="Acyl-CoA_dehydrogenase"/>
</dbReference>
<dbReference type="AlphaFoldDB" id="A0A918UCW0"/>
<dbReference type="PANTHER" id="PTHR48083">
    <property type="entry name" value="MEDIUM-CHAIN SPECIFIC ACYL-COA DEHYDROGENASE, MITOCHONDRIAL-RELATED"/>
    <property type="match status" value="1"/>
</dbReference>
<dbReference type="Proteomes" id="UP000648075">
    <property type="component" value="Unassembled WGS sequence"/>
</dbReference>
<dbReference type="InterPro" id="IPR009075">
    <property type="entry name" value="AcylCo_DH/oxidase_C"/>
</dbReference>
<dbReference type="Gene3D" id="2.40.110.10">
    <property type="entry name" value="Butyryl-CoA Dehydrogenase, subunit A, domain 2"/>
    <property type="match status" value="1"/>
</dbReference>
<accession>A0A918UCW0</accession>
<evidence type="ECO:0000256" key="8">
    <source>
        <dbReference type="ARBA" id="ARBA00040394"/>
    </source>
</evidence>
<keyword evidence="6 10" id="KW-0560">Oxidoreductase</keyword>
<dbReference type="InterPro" id="IPR009100">
    <property type="entry name" value="AcylCoA_DH/oxidase_NM_dom_sf"/>
</dbReference>
<dbReference type="GO" id="GO:0003995">
    <property type="term" value="F:acyl-CoA dehydrogenase activity"/>
    <property type="evidence" value="ECO:0007669"/>
    <property type="project" value="TreeGrafter"/>
</dbReference>
<proteinExistence type="inferred from homology"/>
<dbReference type="GO" id="GO:0050660">
    <property type="term" value="F:flavin adenine dinucleotide binding"/>
    <property type="evidence" value="ECO:0007669"/>
    <property type="project" value="InterPro"/>
</dbReference>
<gene>
    <name evidence="14" type="ORF">GCM10011614_01660</name>
</gene>
<feature type="domain" description="Acyl-CoA dehydrogenase/oxidase C-terminal" evidence="11">
    <location>
        <begin position="238"/>
        <end position="385"/>
    </location>
</feature>
<dbReference type="GO" id="GO:0005737">
    <property type="term" value="C:cytoplasm"/>
    <property type="evidence" value="ECO:0007669"/>
    <property type="project" value="TreeGrafter"/>
</dbReference>
<keyword evidence="5 10" id="KW-0274">FAD</keyword>
<comment type="similarity">
    <text evidence="3 10">Belongs to the acyl-CoA dehydrogenase family.</text>
</comment>
<evidence type="ECO:0000256" key="1">
    <source>
        <dbReference type="ARBA" id="ARBA00001974"/>
    </source>
</evidence>
<evidence type="ECO:0000256" key="4">
    <source>
        <dbReference type="ARBA" id="ARBA00022630"/>
    </source>
</evidence>
<dbReference type="InterPro" id="IPR046373">
    <property type="entry name" value="Acyl-CoA_Oxase/DH_mid-dom_sf"/>
</dbReference>
<evidence type="ECO:0000256" key="5">
    <source>
        <dbReference type="ARBA" id="ARBA00022827"/>
    </source>
</evidence>
<dbReference type="FunFam" id="1.20.140.10:FF:000001">
    <property type="entry name" value="Acyl-CoA dehydrogenase"/>
    <property type="match status" value="1"/>
</dbReference>
<organism evidence="14 15">
    <name type="scientific">Novosphingobium colocasiae</name>
    <dbReference type="NCBI Taxonomy" id="1256513"/>
    <lineage>
        <taxon>Bacteria</taxon>
        <taxon>Pseudomonadati</taxon>
        <taxon>Pseudomonadota</taxon>
        <taxon>Alphaproteobacteria</taxon>
        <taxon>Sphingomonadales</taxon>
        <taxon>Sphingomonadaceae</taxon>
        <taxon>Novosphingobium</taxon>
    </lineage>
</organism>
<dbReference type="RefSeq" id="WP_189619199.1">
    <property type="nucleotide sequence ID" value="NZ_BMZA01000001.1"/>
</dbReference>
<name>A0A918UCW0_9SPHN</name>
<dbReference type="InterPro" id="IPR037069">
    <property type="entry name" value="AcylCoA_DH/ox_N_sf"/>
</dbReference>
<evidence type="ECO:0000256" key="7">
    <source>
        <dbReference type="ARBA" id="ARBA00037085"/>
    </source>
</evidence>
<dbReference type="EMBL" id="BMZA01000001">
    <property type="protein sequence ID" value="GGY90649.1"/>
    <property type="molecule type" value="Genomic_DNA"/>
</dbReference>
<dbReference type="InterPro" id="IPR006091">
    <property type="entry name" value="Acyl-CoA_Oxase/DH_mid-dom"/>
</dbReference>
<dbReference type="FunFam" id="2.40.110.10:FF:000002">
    <property type="entry name" value="Acyl-CoA dehydrogenase fadE12"/>
    <property type="match status" value="1"/>
</dbReference>
<comment type="cofactor">
    <cofactor evidence="1 10">
        <name>FAD</name>
        <dbReference type="ChEBI" id="CHEBI:57692"/>
    </cofactor>
</comment>
<keyword evidence="4 10" id="KW-0285">Flavoprotein</keyword>
<dbReference type="InterPro" id="IPR013786">
    <property type="entry name" value="AcylCoA_DH/ox_N"/>
</dbReference>
<evidence type="ECO:0000256" key="10">
    <source>
        <dbReference type="RuleBase" id="RU362125"/>
    </source>
</evidence>
<keyword evidence="15" id="KW-1185">Reference proteome</keyword>
<dbReference type="Pfam" id="PF00441">
    <property type="entry name" value="Acyl-CoA_dh_1"/>
    <property type="match status" value="1"/>
</dbReference>
<comment type="caution">
    <text evidence="14">The sequence shown here is derived from an EMBL/GenBank/DDBJ whole genome shotgun (WGS) entry which is preliminary data.</text>
</comment>
<evidence type="ECO:0000256" key="6">
    <source>
        <dbReference type="ARBA" id="ARBA00023002"/>
    </source>
</evidence>
<dbReference type="InterPro" id="IPR036250">
    <property type="entry name" value="AcylCo_DH-like_C"/>
</dbReference>
<reference evidence="14" key="1">
    <citation type="journal article" date="2014" name="Int. J. Syst. Evol. Microbiol.">
        <title>Complete genome sequence of Corynebacterium casei LMG S-19264T (=DSM 44701T), isolated from a smear-ripened cheese.</title>
        <authorList>
            <consortium name="US DOE Joint Genome Institute (JGI-PGF)"/>
            <person name="Walter F."/>
            <person name="Albersmeier A."/>
            <person name="Kalinowski J."/>
            <person name="Ruckert C."/>
        </authorList>
    </citation>
    <scope>NUCLEOTIDE SEQUENCE</scope>
    <source>
        <strain evidence="14">KCTC 32255</strain>
    </source>
</reference>
<evidence type="ECO:0000256" key="9">
    <source>
        <dbReference type="ARBA" id="ARBA00042660"/>
    </source>
</evidence>
<dbReference type="PANTHER" id="PTHR48083:SF20">
    <property type="entry name" value="LONG-CHAIN SPECIFIC ACYL-COA DEHYDROGENASE, MITOCHONDRIAL"/>
    <property type="match status" value="1"/>
</dbReference>
<sequence length="386" mass="41355">MATGGLGQPAYMADEELAIFADSVARFVADEFPPERLAAYRTAGIVDRAVWTRAGAAGLTAISLPEEYGGAGGDFRHEAVLIEALGHAGVEGWDITLSNAVIAPYIVHYGTEEQKQRWLPGIALGEIVLAIAMTEPGTGSDLQGIRTRAVRDGEHFVLNGAKTFITNGQTADLVIVVARTGDQPGAKGLSLIAVETADAPGFERGTNLDKIGRECADTSELFFNDVRVPVANLIGGEGNGFSALMEKLPRERLVIAMQALAGIEYALTLTIAYAKERKAFGKALIEFQNTQFVLAECKTDAVMARAFVERCVALHLQGDLDSATASMAKAAVTEMQGRIVDRCLQLFGGYGYMAEYPIAQAYKDARVTRIYGGTTEIMKLLIARTL</sequence>
<evidence type="ECO:0000313" key="15">
    <source>
        <dbReference type="Proteomes" id="UP000648075"/>
    </source>
</evidence>
<comment type="function">
    <text evidence="7">Catalyzes the dehydrogenation at the alpha-beta position of ACP-bound acyl chains. This results in the introduction of a double bond in the lipidic chain, which is further transferred to the epsilon-amino group of lysine residue in the mycobactin core by MbtK.</text>
</comment>
<evidence type="ECO:0000259" key="13">
    <source>
        <dbReference type="Pfam" id="PF02771"/>
    </source>
</evidence>